<evidence type="ECO:0000313" key="3">
    <source>
        <dbReference type="Proteomes" id="UP000322699"/>
    </source>
</evidence>
<evidence type="ECO:0000313" key="1">
    <source>
        <dbReference type="EMBL" id="KAA1257180.1"/>
    </source>
</evidence>
<name>A0A5B1C8B4_9BACT</name>
<organism evidence="2 3">
    <name type="scientific">Rubripirellula obstinata</name>
    <dbReference type="NCBI Taxonomy" id="406547"/>
    <lineage>
        <taxon>Bacteria</taxon>
        <taxon>Pseudomonadati</taxon>
        <taxon>Planctomycetota</taxon>
        <taxon>Planctomycetia</taxon>
        <taxon>Pirellulales</taxon>
        <taxon>Pirellulaceae</taxon>
        <taxon>Rubripirellula</taxon>
    </lineage>
</organism>
<gene>
    <name evidence="2" type="ORF">LF1_54860</name>
    <name evidence="1" type="ORF">LF1_55800</name>
</gene>
<dbReference type="OrthoDB" id="272092at2"/>
<keyword evidence="3" id="KW-1185">Reference proteome</keyword>
<protein>
    <submittedName>
        <fullName evidence="2">Uncharacterized protein</fullName>
    </submittedName>
</protein>
<accession>A0A5B1C8B4</accession>
<comment type="caution">
    <text evidence="2">The sequence shown here is derived from an EMBL/GenBank/DDBJ whole genome shotgun (WGS) entry which is preliminary data.</text>
</comment>
<dbReference type="EMBL" id="VRLW01000003">
    <property type="protein sequence ID" value="KAA1257337.1"/>
    <property type="molecule type" value="Genomic_DNA"/>
</dbReference>
<dbReference type="EMBL" id="VRLW01000004">
    <property type="protein sequence ID" value="KAA1257180.1"/>
    <property type="molecule type" value="Genomic_DNA"/>
</dbReference>
<dbReference type="AlphaFoldDB" id="A0A5B1C8B4"/>
<sequence>MPHIEPFPIVDLDALLELIAAGRITVAWKIPREAGHSVRLSVPMLHLLVDGGPVAESPLMDSFSQFIVDLVGETKHTPQTTLSANGTLSLSCCIRDQMLDIDFDFAESPSTPGSCHGGGGFVSASLTEFILKHARSG</sequence>
<dbReference type="RefSeq" id="WP_068266949.1">
    <property type="nucleotide sequence ID" value="NZ_LWSK01000141.1"/>
</dbReference>
<dbReference type="Proteomes" id="UP000322699">
    <property type="component" value="Unassembled WGS sequence"/>
</dbReference>
<evidence type="ECO:0000313" key="2">
    <source>
        <dbReference type="EMBL" id="KAA1257337.1"/>
    </source>
</evidence>
<reference evidence="2 3" key="1">
    <citation type="submission" date="2019-08" db="EMBL/GenBank/DDBJ databases">
        <title>Deep-cultivation of Planctomycetes and their phenomic and genomic characterization uncovers novel biology.</title>
        <authorList>
            <person name="Wiegand S."/>
            <person name="Jogler M."/>
            <person name="Boedeker C."/>
            <person name="Pinto D."/>
            <person name="Vollmers J."/>
            <person name="Rivas-Marin E."/>
            <person name="Kohn T."/>
            <person name="Peeters S.H."/>
            <person name="Heuer A."/>
            <person name="Rast P."/>
            <person name="Oberbeckmann S."/>
            <person name="Bunk B."/>
            <person name="Jeske O."/>
            <person name="Meyerdierks A."/>
            <person name="Storesund J.E."/>
            <person name="Kallscheuer N."/>
            <person name="Luecker S."/>
            <person name="Lage O.M."/>
            <person name="Pohl T."/>
            <person name="Merkel B.J."/>
            <person name="Hornburger P."/>
            <person name="Mueller R.-W."/>
            <person name="Bruemmer F."/>
            <person name="Labrenz M."/>
            <person name="Spormann A.M."/>
            <person name="Op Den Camp H."/>
            <person name="Overmann J."/>
            <person name="Amann R."/>
            <person name="Jetten M.S.M."/>
            <person name="Mascher T."/>
            <person name="Medema M.H."/>
            <person name="Devos D.P."/>
            <person name="Kaster A.-K."/>
            <person name="Ovreas L."/>
            <person name="Rohde M."/>
            <person name="Galperin M.Y."/>
            <person name="Jogler C."/>
        </authorList>
    </citation>
    <scope>NUCLEOTIDE SEQUENCE [LARGE SCALE GENOMIC DNA]</scope>
    <source>
        <strain evidence="2 3">LF1</strain>
    </source>
</reference>
<proteinExistence type="predicted"/>